<evidence type="ECO:0000313" key="7">
    <source>
        <dbReference type="EMBL" id="KAF7825505.1"/>
    </source>
</evidence>
<dbReference type="InterPro" id="IPR017930">
    <property type="entry name" value="Myb_dom"/>
</dbReference>
<evidence type="ECO:0000256" key="4">
    <source>
        <dbReference type="ARBA" id="ARBA00023242"/>
    </source>
</evidence>
<dbReference type="NCBIfam" id="TIGR01557">
    <property type="entry name" value="myb_SHAQKYF"/>
    <property type="match status" value="1"/>
</dbReference>
<dbReference type="Pfam" id="PF00249">
    <property type="entry name" value="Myb_DNA-binding"/>
    <property type="match status" value="1"/>
</dbReference>
<dbReference type="GO" id="GO:0005634">
    <property type="term" value="C:nucleus"/>
    <property type="evidence" value="ECO:0007669"/>
    <property type="project" value="UniProtKB-SubCell"/>
</dbReference>
<dbReference type="InterPro" id="IPR009057">
    <property type="entry name" value="Homeodomain-like_sf"/>
</dbReference>
<dbReference type="PROSITE" id="PS51294">
    <property type="entry name" value="HTH_MYB"/>
    <property type="match status" value="1"/>
</dbReference>
<organism evidence="7 8">
    <name type="scientific">Senna tora</name>
    <dbReference type="NCBI Taxonomy" id="362788"/>
    <lineage>
        <taxon>Eukaryota</taxon>
        <taxon>Viridiplantae</taxon>
        <taxon>Streptophyta</taxon>
        <taxon>Embryophyta</taxon>
        <taxon>Tracheophyta</taxon>
        <taxon>Spermatophyta</taxon>
        <taxon>Magnoliopsida</taxon>
        <taxon>eudicotyledons</taxon>
        <taxon>Gunneridae</taxon>
        <taxon>Pentapetalae</taxon>
        <taxon>rosids</taxon>
        <taxon>fabids</taxon>
        <taxon>Fabales</taxon>
        <taxon>Fabaceae</taxon>
        <taxon>Caesalpinioideae</taxon>
        <taxon>Cassia clade</taxon>
        <taxon>Senna</taxon>
    </lineage>
</organism>
<dbReference type="InterPro" id="IPR046955">
    <property type="entry name" value="PHR1-like"/>
</dbReference>
<dbReference type="InterPro" id="IPR006447">
    <property type="entry name" value="Myb_dom_plants"/>
</dbReference>
<accession>A0A834TS39</accession>
<comment type="subcellular location">
    <subcellularLocation>
        <location evidence="1">Nucleus</location>
    </subcellularLocation>
</comment>
<keyword evidence="4" id="KW-0539">Nucleus</keyword>
<dbReference type="Proteomes" id="UP000634136">
    <property type="component" value="Unassembled WGS sequence"/>
</dbReference>
<gene>
    <name evidence="7" type="ORF">G2W53_016669</name>
</gene>
<reference evidence="7" key="1">
    <citation type="submission" date="2020-09" db="EMBL/GenBank/DDBJ databases">
        <title>Genome-Enabled Discovery of Anthraquinone Biosynthesis in Senna tora.</title>
        <authorList>
            <person name="Kang S.-H."/>
            <person name="Pandey R.P."/>
            <person name="Lee C.-M."/>
            <person name="Sim J.-S."/>
            <person name="Jeong J.-T."/>
            <person name="Choi B.-S."/>
            <person name="Jung M."/>
            <person name="Ginzburg D."/>
            <person name="Zhao K."/>
            <person name="Won S.Y."/>
            <person name="Oh T.-J."/>
            <person name="Yu Y."/>
            <person name="Kim N.-H."/>
            <person name="Lee O.R."/>
            <person name="Lee T.-H."/>
            <person name="Bashyal P."/>
            <person name="Kim T.-S."/>
            <person name="Lee W.-H."/>
            <person name="Kawkins C."/>
            <person name="Kim C.-K."/>
            <person name="Kim J.S."/>
            <person name="Ahn B.O."/>
            <person name="Rhee S.Y."/>
            <person name="Sohng J.K."/>
        </authorList>
    </citation>
    <scope>NUCLEOTIDE SEQUENCE</scope>
    <source>
        <tissue evidence="7">Leaf</tissue>
    </source>
</reference>
<feature type="domain" description="HTH myb-type" evidence="6">
    <location>
        <begin position="1"/>
        <end position="58"/>
    </location>
</feature>
<dbReference type="AlphaFoldDB" id="A0A834TS39"/>
<name>A0A834TS39_9FABA</name>
<comment type="caution">
    <text evidence="7">The sequence shown here is derived from an EMBL/GenBank/DDBJ whole genome shotgun (WGS) entry which is preliminary data.</text>
</comment>
<evidence type="ECO:0000256" key="1">
    <source>
        <dbReference type="ARBA" id="ARBA00004123"/>
    </source>
</evidence>
<keyword evidence="3" id="KW-0804">Transcription</keyword>
<dbReference type="PANTHER" id="PTHR31314:SF168">
    <property type="entry name" value="MYB-LIKE HTH TRANSCRIPTIONAL REGULATOR FAMILY PROTEIN"/>
    <property type="match status" value="1"/>
</dbReference>
<dbReference type="GO" id="GO:0003677">
    <property type="term" value="F:DNA binding"/>
    <property type="evidence" value="ECO:0007669"/>
    <property type="project" value="InterPro"/>
</dbReference>
<feature type="region of interest" description="Disordered" evidence="5">
    <location>
        <begin position="306"/>
        <end position="325"/>
    </location>
</feature>
<keyword evidence="2" id="KW-0805">Transcription regulation</keyword>
<evidence type="ECO:0000256" key="5">
    <source>
        <dbReference type="SAM" id="MobiDB-lite"/>
    </source>
</evidence>
<dbReference type="EMBL" id="JAAIUW010000006">
    <property type="protein sequence ID" value="KAF7825505.1"/>
    <property type="molecule type" value="Genomic_DNA"/>
</dbReference>
<dbReference type="OrthoDB" id="551907at2759"/>
<keyword evidence="8" id="KW-1185">Reference proteome</keyword>
<proteinExistence type="predicted"/>
<evidence type="ECO:0000313" key="8">
    <source>
        <dbReference type="Proteomes" id="UP000634136"/>
    </source>
</evidence>
<evidence type="ECO:0000259" key="6">
    <source>
        <dbReference type="PROSITE" id="PS51294"/>
    </source>
</evidence>
<dbReference type="FunFam" id="1.10.10.60:FF:000002">
    <property type="entry name" value="Myb family transcription factor"/>
    <property type="match status" value="1"/>
</dbReference>
<sequence length="325" mass="37545">MPRLRWTPDLHLRFVHAVQRLGGEERATPKLVLQLMNIKGLSIAHVKSHLQMYRSKKVDDPNQVLAEHRHHLVENGDRNIYNLSQLPMLQGYNYPIQSSTFRYGYGDASSFGVYDKMFHRPFSGRNRIDEPGSSKGLHSIFRVDTSNFLKQSSSSSSKLYELPQDDHNQVLSFGSQYVHHDHHQPLIRAQDHHHQLITPIMKDHHQEALITSKTLKRKAMDDDDHHHDLDLDLSLKLNSRVDDDDIGEKKMKNEEANNFLEENNNYDEVDSNLSLSLYSQISSSSNYNNNNNVRVKSRLKLKEGEGEEECNNNNKERASTLDLTI</sequence>
<dbReference type="GO" id="GO:0003700">
    <property type="term" value="F:DNA-binding transcription factor activity"/>
    <property type="evidence" value="ECO:0007669"/>
    <property type="project" value="InterPro"/>
</dbReference>
<protein>
    <submittedName>
        <fullName evidence="7">Putative Myb family transcription factor</fullName>
    </submittedName>
</protein>
<dbReference type="PANTHER" id="PTHR31314">
    <property type="entry name" value="MYB FAMILY TRANSCRIPTION FACTOR PHL7-LIKE"/>
    <property type="match status" value="1"/>
</dbReference>
<dbReference type="Gene3D" id="1.10.10.60">
    <property type="entry name" value="Homeodomain-like"/>
    <property type="match status" value="1"/>
</dbReference>
<dbReference type="InterPro" id="IPR001005">
    <property type="entry name" value="SANT/Myb"/>
</dbReference>
<evidence type="ECO:0000256" key="2">
    <source>
        <dbReference type="ARBA" id="ARBA00023015"/>
    </source>
</evidence>
<dbReference type="SUPFAM" id="SSF46689">
    <property type="entry name" value="Homeodomain-like"/>
    <property type="match status" value="1"/>
</dbReference>
<evidence type="ECO:0000256" key="3">
    <source>
        <dbReference type="ARBA" id="ARBA00023163"/>
    </source>
</evidence>